<dbReference type="Pfam" id="PF10025">
    <property type="entry name" value="DUF2267"/>
    <property type="match status" value="1"/>
</dbReference>
<evidence type="ECO:0008006" key="3">
    <source>
        <dbReference type="Google" id="ProtNLM"/>
    </source>
</evidence>
<accession>A0A316TRM7</accession>
<evidence type="ECO:0000313" key="1">
    <source>
        <dbReference type="EMBL" id="PWN06488.1"/>
    </source>
</evidence>
<name>A0A316TRM7_9BACT</name>
<evidence type="ECO:0000313" key="2">
    <source>
        <dbReference type="Proteomes" id="UP000245533"/>
    </source>
</evidence>
<reference evidence="1 2" key="1">
    <citation type="submission" date="2018-05" db="EMBL/GenBank/DDBJ databases">
        <title>Rhodohalobacter halophilus gen. nov., sp. nov., a moderately halophilic member of the family Balneolaceae.</title>
        <authorList>
            <person name="Liu Z.-W."/>
        </authorList>
    </citation>
    <scope>NUCLEOTIDE SEQUENCE [LARGE SCALE GENOMIC DNA]</scope>
    <source>
        <strain evidence="1 2">8A47</strain>
    </source>
</reference>
<protein>
    <recommendedName>
        <fullName evidence="3">DUF2267 domain-containing protein</fullName>
    </recommendedName>
</protein>
<dbReference type="Proteomes" id="UP000245533">
    <property type="component" value="Unassembled WGS sequence"/>
</dbReference>
<dbReference type="InterPro" id="IPR038282">
    <property type="entry name" value="DUF2267_sf"/>
</dbReference>
<comment type="caution">
    <text evidence="1">The sequence shown here is derived from an EMBL/GenBank/DDBJ whole genome shotgun (WGS) entry which is preliminary data.</text>
</comment>
<gene>
    <name evidence="1" type="ORF">DDZ15_08170</name>
</gene>
<keyword evidence="2" id="KW-1185">Reference proteome</keyword>
<dbReference type="AlphaFoldDB" id="A0A316TRM7"/>
<dbReference type="Gene3D" id="1.10.490.110">
    <property type="entry name" value="Uncharacterized conserved protein DUF2267"/>
    <property type="match status" value="1"/>
</dbReference>
<sequence>MGDIMQIKDYYVPVIHSFDFIDSEEETRESIKTVLGVLATSVSEEMVRDFSAQLPDWLDYDALRGENRNTISRIPADCKEVLKEEYGFDDTDAEALMYKVVAITVQNSTGNLGDLILELPDEWEEVFNQSPKRENVEDEPVI</sequence>
<proteinExistence type="predicted"/>
<dbReference type="InterPro" id="IPR018727">
    <property type="entry name" value="DUF2267"/>
</dbReference>
<organism evidence="1 2">
    <name type="scientific">Rhodohalobacter mucosus</name>
    <dbReference type="NCBI Taxonomy" id="2079485"/>
    <lineage>
        <taxon>Bacteria</taxon>
        <taxon>Pseudomonadati</taxon>
        <taxon>Balneolota</taxon>
        <taxon>Balneolia</taxon>
        <taxon>Balneolales</taxon>
        <taxon>Balneolaceae</taxon>
        <taxon>Rhodohalobacter</taxon>
    </lineage>
</organism>
<dbReference type="EMBL" id="QGGB01000006">
    <property type="protein sequence ID" value="PWN06488.1"/>
    <property type="molecule type" value="Genomic_DNA"/>
</dbReference>